<dbReference type="GO" id="GO:0005886">
    <property type="term" value="C:plasma membrane"/>
    <property type="evidence" value="ECO:0007669"/>
    <property type="project" value="UniProtKB-SubCell"/>
</dbReference>
<feature type="transmembrane region" description="Helical" evidence="7">
    <location>
        <begin position="164"/>
        <end position="184"/>
    </location>
</feature>
<keyword evidence="5 7" id="KW-1133">Transmembrane helix</keyword>
<evidence type="ECO:0000313" key="8">
    <source>
        <dbReference type="EMBL" id="SVB77092.1"/>
    </source>
</evidence>
<proteinExistence type="inferred from homology"/>
<sequence length="264" mass="29653">AAGWRGTPQQWHSLEQGIRVMAIIIIPVAVSVHTIVSWDFAMTLQPMWHSAIFGPYFVVGAIYSGIAMLLVTMYILRRGLGLHQYLSDAVFNNLSLLFVAMALIWAYFTFAEHLTVFYGNQHAEMAVYNERISGQFAPYFWTMIVLNIAVPVFVLAFRAGRKPLASTLVGIGVIIGMWLERYIIVVGTLSMPRLAYTSGGYQPSWVEIGIMTGLFGLFGFLYFMFLQFAPIVSIWEVREGEHIAHLDKAIGTSEPMLRAMPEES</sequence>
<feature type="transmembrane region" description="Helical" evidence="7">
    <location>
        <begin position="204"/>
        <end position="225"/>
    </location>
</feature>
<keyword evidence="3" id="KW-1003">Cell membrane</keyword>
<reference evidence="8" key="1">
    <citation type="submission" date="2018-05" db="EMBL/GenBank/DDBJ databases">
        <authorList>
            <person name="Lanie J.A."/>
            <person name="Ng W.-L."/>
            <person name="Kazmierczak K.M."/>
            <person name="Andrzejewski T.M."/>
            <person name="Davidsen T.M."/>
            <person name="Wayne K.J."/>
            <person name="Tettelin H."/>
            <person name="Glass J.I."/>
            <person name="Rusch D."/>
            <person name="Podicherti R."/>
            <person name="Tsui H.-C.T."/>
            <person name="Winkler M.E."/>
        </authorList>
    </citation>
    <scope>NUCLEOTIDE SEQUENCE</scope>
</reference>
<comment type="similarity">
    <text evidence="2">Belongs to the NrfD family.</text>
</comment>
<comment type="subcellular location">
    <subcellularLocation>
        <location evidence="1">Cell membrane</location>
        <topology evidence="1">Multi-pass membrane protein</topology>
    </subcellularLocation>
</comment>
<evidence type="ECO:0000256" key="3">
    <source>
        <dbReference type="ARBA" id="ARBA00022475"/>
    </source>
</evidence>
<dbReference type="AlphaFoldDB" id="A0A382GQB8"/>
<evidence type="ECO:0000256" key="1">
    <source>
        <dbReference type="ARBA" id="ARBA00004651"/>
    </source>
</evidence>
<dbReference type="EMBL" id="UINC01056723">
    <property type="protein sequence ID" value="SVB77092.1"/>
    <property type="molecule type" value="Genomic_DNA"/>
</dbReference>
<protein>
    <recommendedName>
        <fullName evidence="9">Polysulfide reductase</fullName>
    </recommendedName>
</protein>
<evidence type="ECO:0000256" key="7">
    <source>
        <dbReference type="SAM" id="Phobius"/>
    </source>
</evidence>
<evidence type="ECO:0000256" key="6">
    <source>
        <dbReference type="ARBA" id="ARBA00023136"/>
    </source>
</evidence>
<feature type="transmembrane region" description="Helical" evidence="7">
    <location>
        <begin position="20"/>
        <end position="41"/>
    </location>
</feature>
<evidence type="ECO:0000256" key="4">
    <source>
        <dbReference type="ARBA" id="ARBA00022692"/>
    </source>
</evidence>
<name>A0A382GQB8_9ZZZZ</name>
<feature type="transmembrane region" description="Helical" evidence="7">
    <location>
        <begin position="53"/>
        <end position="76"/>
    </location>
</feature>
<organism evidence="8">
    <name type="scientific">marine metagenome</name>
    <dbReference type="NCBI Taxonomy" id="408172"/>
    <lineage>
        <taxon>unclassified sequences</taxon>
        <taxon>metagenomes</taxon>
        <taxon>ecological metagenomes</taxon>
    </lineage>
</organism>
<feature type="non-terminal residue" evidence="8">
    <location>
        <position position="1"/>
    </location>
</feature>
<evidence type="ECO:0000256" key="2">
    <source>
        <dbReference type="ARBA" id="ARBA00008929"/>
    </source>
</evidence>
<dbReference type="PANTHER" id="PTHR43044:SF2">
    <property type="entry name" value="POLYSULPHIDE REDUCTASE NRFD"/>
    <property type="match status" value="1"/>
</dbReference>
<feature type="transmembrane region" description="Helical" evidence="7">
    <location>
        <begin position="96"/>
        <end position="119"/>
    </location>
</feature>
<evidence type="ECO:0008006" key="9">
    <source>
        <dbReference type="Google" id="ProtNLM"/>
    </source>
</evidence>
<gene>
    <name evidence="8" type="ORF">METZ01_LOCUS229946</name>
</gene>
<dbReference type="PANTHER" id="PTHR43044">
    <property type="match status" value="1"/>
</dbReference>
<evidence type="ECO:0000256" key="5">
    <source>
        <dbReference type="ARBA" id="ARBA00022989"/>
    </source>
</evidence>
<feature type="transmembrane region" description="Helical" evidence="7">
    <location>
        <begin position="139"/>
        <end position="157"/>
    </location>
</feature>
<keyword evidence="6 7" id="KW-0472">Membrane</keyword>
<dbReference type="InterPro" id="IPR005614">
    <property type="entry name" value="NrfD-like"/>
</dbReference>
<keyword evidence="4 7" id="KW-0812">Transmembrane</keyword>
<accession>A0A382GQB8</accession>
<dbReference type="Pfam" id="PF03916">
    <property type="entry name" value="NrfD"/>
    <property type="match status" value="1"/>
</dbReference>